<evidence type="ECO:0000313" key="1">
    <source>
        <dbReference type="EMBL" id="OUM05327.1"/>
    </source>
</evidence>
<proteinExistence type="predicted"/>
<dbReference type="Proteomes" id="UP000195128">
    <property type="component" value="Unassembled WGS sequence"/>
</dbReference>
<dbReference type="OrthoDB" id="6997941at2"/>
<organism evidence="1 2">
    <name type="scientific">Pseudomonas syringae</name>
    <dbReference type="NCBI Taxonomy" id="317"/>
    <lineage>
        <taxon>Bacteria</taxon>
        <taxon>Pseudomonadati</taxon>
        <taxon>Pseudomonadota</taxon>
        <taxon>Gammaproteobacteria</taxon>
        <taxon>Pseudomonadales</taxon>
        <taxon>Pseudomonadaceae</taxon>
        <taxon>Pseudomonas</taxon>
    </lineage>
</organism>
<comment type="caution">
    <text evidence="1">The sequence shown here is derived from an EMBL/GenBank/DDBJ whole genome shotgun (WGS) entry which is preliminary data.</text>
</comment>
<accession>A0A244ELG9</accession>
<sequence>MSTGSNGALESLRSLFYRSILMQLAGYAMDPLGVDYRLKLGRKMKSFFAVAALVVIGTAQADTPPSMPETATEITPRDKCFQMIRGHADLAAAKREERILRLVAGSGGEDKNGDFVCAAQFELVTDKGEGKRTPWLSYTLFSTGDQSESQRKLQNAVNGL</sequence>
<reference evidence="1 2" key="1">
    <citation type="submission" date="2017-01" db="EMBL/GenBank/DDBJ databases">
        <authorList>
            <person name="Mah S.A."/>
            <person name="Swanson W.J."/>
            <person name="Moy G.W."/>
            <person name="Vacquier V.D."/>
        </authorList>
    </citation>
    <scope>NUCLEOTIDE SEQUENCE [LARGE SCALE GENOMIC DNA]</scope>
    <source>
        <strain evidence="1">PDD-32b-74</strain>
    </source>
</reference>
<gene>
    <name evidence="1" type="ORF">BW686_21770</name>
</gene>
<name>A0A244ELG9_PSESX</name>
<evidence type="ECO:0000313" key="2">
    <source>
        <dbReference type="Proteomes" id="UP000195128"/>
    </source>
</evidence>
<dbReference type="EMBL" id="MTSA01000019">
    <property type="protein sequence ID" value="OUM05327.1"/>
    <property type="molecule type" value="Genomic_DNA"/>
</dbReference>
<dbReference type="RefSeq" id="WP_084919537.1">
    <property type="nucleotide sequence ID" value="NZ_MTSA01000019.1"/>
</dbReference>
<dbReference type="AlphaFoldDB" id="A0A244ELG9"/>
<protein>
    <submittedName>
        <fullName evidence="1">Uncharacterized protein</fullName>
    </submittedName>
</protein>